<proteinExistence type="predicted"/>
<dbReference type="SUPFAM" id="SSF53474">
    <property type="entry name" value="alpha/beta-Hydrolases"/>
    <property type="match status" value="1"/>
</dbReference>
<protein>
    <submittedName>
        <fullName evidence="1">Uncharacterized protein</fullName>
    </submittedName>
</protein>
<dbReference type="EMBL" id="VSSQ01031042">
    <property type="protein sequence ID" value="MPM81792.1"/>
    <property type="molecule type" value="Genomic_DNA"/>
</dbReference>
<dbReference type="InterPro" id="IPR029058">
    <property type="entry name" value="AB_hydrolase_fold"/>
</dbReference>
<name>A0A645CYY4_9ZZZZ</name>
<dbReference type="Gene3D" id="3.40.50.1820">
    <property type="entry name" value="alpha/beta hydrolase"/>
    <property type="match status" value="1"/>
</dbReference>
<organism evidence="1">
    <name type="scientific">bioreactor metagenome</name>
    <dbReference type="NCBI Taxonomy" id="1076179"/>
    <lineage>
        <taxon>unclassified sequences</taxon>
        <taxon>metagenomes</taxon>
        <taxon>ecological metagenomes</taxon>
    </lineage>
</organism>
<dbReference type="AlphaFoldDB" id="A0A645CYY4"/>
<sequence>MHIALTNFETFGSVGLHSFGYFSGDLYRVQNLLQTYTPADFPRIYIDRGDQDYLHEDIDLYEQNLTATGVAHEYIINPGLHEKAYWQSQVQTYLDWYIQGFDTAVK</sequence>
<evidence type="ECO:0000313" key="1">
    <source>
        <dbReference type="EMBL" id="MPM81792.1"/>
    </source>
</evidence>
<gene>
    <name evidence="1" type="ORF">SDC9_128849</name>
</gene>
<comment type="caution">
    <text evidence="1">The sequence shown here is derived from an EMBL/GenBank/DDBJ whole genome shotgun (WGS) entry which is preliminary data.</text>
</comment>
<accession>A0A645CYY4</accession>
<reference evidence="1" key="1">
    <citation type="submission" date="2019-08" db="EMBL/GenBank/DDBJ databases">
        <authorList>
            <person name="Kucharzyk K."/>
            <person name="Murdoch R.W."/>
            <person name="Higgins S."/>
            <person name="Loffler F."/>
        </authorList>
    </citation>
    <scope>NUCLEOTIDE SEQUENCE</scope>
</reference>